<feature type="non-terminal residue" evidence="2">
    <location>
        <position position="1"/>
    </location>
</feature>
<dbReference type="HOGENOM" id="CLU_2996094_0_0_1"/>
<organism evidence="2 3">
    <name type="scientific">Amanita muscaria (strain Koide BX008)</name>
    <dbReference type="NCBI Taxonomy" id="946122"/>
    <lineage>
        <taxon>Eukaryota</taxon>
        <taxon>Fungi</taxon>
        <taxon>Dikarya</taxon>
        <taxon>Basidiomycota</taxon>
        <taxon>Agaricomycotina</taxon>
        <taxon>Agaricomycetes</taxon>
        <taxon>Agaricomycetidae</taxon>
        <taxon>Agaricales</taxon>
        <taxon>Pluteineae</taxon>
        <taxon>Amanitaceae</taxon>
        <taxon>Amanita</taxon>
    </lineage>
</organism>
<keyword evidence="1" id="KW-0472">Membrane</keyword>
<dbReference type="Proteomes" id="UP000054549">
    <property type="component" value="Unassembled WGS sequence"/>
</dbReference>
<gene>
    <name evidence="2" type="ORF">M378DRAFT_163134</name>
</gene>
<protein>
    <submittedName>
        <fullName evidence="2">Uncharacterized protein</fullName>
    </submittedName>
</protein>
<reference evidence="2 3" key="1">
    <citation type="submission" date="2014-04" db="EMBL/GenBank/DDBJ databases">
        <title>Evolutionary Origins and Diversification of the Mycorrhizal Mutualists.</title>
        <authorList>
            <consortium name="DOE Joint Genome Institute"/>
            <consortium name="Mycorrhizal Genomics Consortium"/>
            <person name="Kohler A."/>
            <person name="Kuo A."/>
            <person name="Nagy L.G."/>
            <person name="Floudas D."/>
            <person name="Copeland A."/>
            <person name="Barry K.W."/>
            <person name="Cichocki N."/>
            <person name="Veneault-Fourrey C."/>
            <person name="LaButti K."/>
            <person name="Lindquist E.A."/>
            <person name="Lipzen A."/>
            <person name="Lundell T."/>
            <person name="Morin E."/>
            <person name="Murat C."/>
            <person name="Riley R."/>
            <person name="Ohm R."/>
            <person name="Sun H."/>
            <person name="Tunlid A."/>
            <person name="Henrissat B."/>
            <person name="Grigoriev I.V."/>
            <person name="Hibbett D.S."/>
            <person name="Martin F."/>
        </authorList>
    </citation>
    <scope>NUCLEOTIDE SEQUENCE [LARGE SCALE GENOMIC DNA]</scope>
    <source>
        <strain evidence="2 3">Koide BX008</strain>
    </source>
</reference>
<keyword evidence="3" id="KW-1185">Reference proteome</keyword>
<evidence type="ECO:0000256" key="1">
    <source>
        <dbReference type="SAM" id="Phobius"/>
    </source>
</evidence>
<dbReference type="AlphaFoldDB" id="A0A0C2TC46"/>
<feature type="transmembrane region" description="Helical" evidence="1">
    <location>
        <begin position="35"/>
        <end position="54"/>
    </location>
</feature>
<accession>A0A0C2TC46</accession>
<sequence length="57" mass="6507">MFEGTGYLSVIINASFFFLRTHVPREGIGEDVHRSTFVIVYVTVIILSYVHLFLGLM</sequence>
<evidence type="ECO:0000313" key="3">
    <source>
        <dbReference type="Proteomes" id="UP000054549"/>
    </source>
</evidence>
<name>A0A0C2TC46_AMAMK</name>
<dbReference type="EMBL" id="KN818249">
    <property type="protein sequence ID" value="KIL64399.1"/>
    <property type="molecule type" value="Genomic_DNA"/>
</dbReference>
<keyword evidence="1" id="KW-1133">Transmembrane helix</keyword>
<feature type="transmembrane region" description="Helical" evidence="1">
    <location>
        <begin position="6"/>
        <end position="23"/>
    </location>
</feature>
<evidence type="ECO:0000313" key="2">
    <source>
        <dbReference type="EMBL" id="KIL64399.1"/>
    </source>
</evidence>
<dbReference type="InParanoid" id="A0A0C2TC46"/>
<proteinExistence type="predicted"/>
<keyword evidence="1" id="KW-0812">Transmembrane</keyword>